<dbReference type="AlphaFoldDB" id="A0A8T3VNJ3"/>
<protein>
    <recommendedName>
        <fullName evidence="3">PD-(D/E)XK nuclease superfamily protein</fullName>
    </recommendedName>
</protein>
<evidence type="ECO:0008006" key="3">
    <source>
        <dbReference type="Google" id="ProtNLM"/>
    </source>
</evidence>
<proteinExistence type="predicted"/>
<organism evidence="1 2">
    <name type="scientific">Methanobrevibacter olleyae</name>
    <dbReference type="NCBI Taxonomy" id="294671"/>
    <lineage>
        <taxon>Archaea</taxon>
        <taxon>Methanobacteriati</taxon>
        <taxon>Methanobacteriota</taxon>
        <taxon>Methanomada group</taxon>
        <taxon>Methanobacteria</taxon>
        <taxon>Methanobacteriales</taxon>
        <taxon>Methanobacteriaceae</taxon>
        <taxon>Methanobrevibacter</taxon>
    </lineage>
</organism>
<gene>
    <name evidence="1" type="ORF">E7Z75_03605</name>
</gene>
<dbReference type="EMBL" id="SUTG01000011">
    <property type="protein sequence ID" value="MBE6512227.1"/>
    <property type="molecule type" value="Genomic_DNA"/>
</dbReference>
<accession>A0A8T3VNJ3</accession>
<name>A0A8T3VNJ3_METOL</name>
<sequence length="433" mass="51070">MKLSTRSREYIIPEYSLTGDLLSFLTCNLQYRYQNKGNLPPSMPVQLWFGEFIHGALEEAFLKWKKYSNTDKLGFPWEWEEEIKPIEDLITGRLKVKGLNPPYEYVNNYGPKDNIYSARLERSINLWGPHLFPLIEDTEVLIKGLRQLTDKNARSDYYSINGVVDVLSSRMVDKFYQKTNNNPFQKTLDDYFNLSQTNSIINYLYNNDEFKKLLDDELNEYEIIIDYKGMRRPSAPTNDELLEIQSLMENGTLFDSEAYEKYKVWIQHEWQILTYAWLRKNQENSDKPIVGIIFYLNELVPSNDDLKAIKEDLLNNQTDISLSQILEEDWVRLRNWNEDSEIAIHRDLSDKFKMDRSIRIINVEEELIDNSLYQFDNVVNDIESSLIKEMNGCKIKDAWKAEAEERTCSACDFRTFCNKKKGQSENKQVFTIP</sequence>
<comment type="caution">
    <text evidence="1">The sequence shown here is derived from an EMBL/GenBank/DDBJ whole genome shotgun (WGS) entry which is preliminary data.</text>
</comment>
<reference evidence="1" key="1">
    <citation type="submission" date="2019-04" db="EMBL/GenBank/DDBJ databases">
        <title>Evolution of Biomass-Degrading Anaerobic Consortia Revealed by Metagenomics.</title>
        <authorList>
            <person name="Peng X."/>
        </authorList>
    </citation>
    <scope>NUCLEOTIDE SEQUENCE</scope>
    <source>
        <strain evidence="1">SIG14</strain>
    </source>
</reference>
<dbReference type="Proteomes" id="UP000732619">
    <property type="component" value="Unassembled WGS sequence"/>
</dbReference>
<evidence type="ECO:0000313" key="2">
    <source>
        <dbReference type="Proteomes" id="UP000732619"/>
    </source>
</evidence>
<evidence type="ECO:0000313" key="1">
    <source>
        <dbReference type="EMBL" id="MBE6512227.1"/>
    </source>
</evidence>